<dbReference type="GO" id="GO:0003700">
    <property type="term" value="F:DNA-binding transcription factor activity"/>
    <property type="evidence" value="ECO:0007669"/>
    <property type="project" value="TreeGrafter"/>
</dbReference>
<feature type="domain" description="Cyclic nucleotide-binding" evidence="4">
    <location>
        <begin position="23"/>
        <end position="108"/>
    </location>
</feature>
<sequence length="205" mass="23119">MIDINFFDGVSPSILEQVCFTSKKYAKGATVHTQGKSCLTMDIVLSGSLIAYALSQNGSENVLFEFQKNSIIGANLLFGNANCYPMNIYCSSDCELLHIKKEDVLLLLHDYRFTIKFIKSISLNSQGMNKKIAMYTQKSLRENLLDYLSALSVEQKSTVVTLPISKKQLADYLGVQRPSLFRELKRMKDEGVIETDNRIIKILDI</sequence>
<feature type="domain" description="HTH crp-type" evidence="5">
    <location>
        <begin position="138"/>
        <end position="205"/>
    </location>
</feature>
<dbReference type="GO" id="GO:0003677">
    <property type="term" value="F:DNA binding"/>
    <property type="evidence" value="ECO:0007669"/>
    <property type="project" value="UniProtKB-KW"/>
</dbReference>
<evidence type="ECO:0000313" key="6">
    <source>
        <dbReference type="EMBL" id="SHI51544.1"/>
    </source>
</evidence>
<evidence type="ECO:0000256" key="2">
    <source>
        <dbReference type="ARBA" id="ARBA00023125"/>
    </source>
</evidence>
<keyword evidence="2" id="KW-0238">DNA-binding</keyword>
<gene>
    <name evidence="6" type="ORF">SAMN05444401_0876</name>
</gene>
<dbReference type="InterPro" id="IPR018490">
    <property type="entry name" value="cNMP-bd_dom_sf"/>
</dbReference>
<dbReference type="PANTHER" id="PTHR24567">
    <property type="entry name" value="CRP FAMILY TRANSCRIPTIONAL REGULATORY PROTEIN"/>
    <property type="match status" value="1"/>
</dbReference>
<dbReference type="Proteomes" id="UP000184080">
    <property type="component" value="Unassembled WGS sequence"/>
</dbReference>
<keyword evidence="1" id="KW-0805">Transcription regulation</keyword>
<dbReference type="SUPFAM" id="SSF46785">
    <property type="entry name" value="Winged helix' DNA-binding domain"/>
    <property type="match status" value="1"/>
</dbReference>
<dbReference type="InterPro" id="IPR036390">
    <property type="entry name" value="WH_DNA-bd_sf"/>
</dbReference>
<dbReference type="PANTHER" id="PTHR24567:SF58">
    <property type="entry name" value="CYCLIC AMP-BINDING REGULATORY PROTEIN"/>
    <property type="match status" value="1"/>
</dbReference>
<name>A0A1M6BSL2_9CLOT</name>
<organism evidence="6 7">
    <name type="scientific">Clostridium amylolyticum</name>
    <dbReference type="NCBI Taxonomy" id="1121298"/>
    <lineage>
        <taxon>Bacteria</taxon>
        <taxon>Bacillati</taxon>
        <taxon>Bacillota</taxon>
        <taxon>Clostridia</taxon>
        <taxon>Eubacteriales</taxon>
        <taxon>Clostridiaceae</taxon>
        <taxon>Clostridium</taxon>
    </lineage>
</organism>
<evidence type="ECO:0000259" key="5">
    <source>
        <dbReference type="PROSITE" id="PS51063"/>
    </source>
</evidence>
<dbReference type="CDD" id="cd00038">
    <property type="entry name" value="CAP_ED"/>
    <property type="match status" value="1"/>
</dbReference>
<dbReference type="Pfam" id="PF13545">
    <property type="entry name" value="HTH_Crp_2"/>
    <property type="match status" value="1"/>
</dbReference>
<evidence type="ECO:0000259" key="4">
    <source>
        <dbReference type="PROSITE" id="PS50042"/>
    </source>
</evidence>
<accession>A0A1M6BSL2</accession>
<dbReference type="SUPFAM" id="SSF51206">
    <property type="entry name" value="cAMP-binding domain-like"/>
    <property type="match status" value="1"/>
</dbReference>
<keyword evidence="3" id="KW-0804">Transcription</keyword>
<dbReference type="InterPro" id="IPR014710">
    <property type="entry name" value="RmlC-like_jellyroll"/>
</dbReference>
<dbReference type="GO" id="GO:0005829">
    <property type="term" value="C:cytosol"/>
    <property type="evidence" value="ECO:0007669"/>
    <property type="project" value="TreeGrafter"/>
</dbReference>
<reference evidence="6 7" key="1">
    <citation type="submission" date="2016-11" db="EMBL/GenBank/DDBJ databases">
        <authorList>
            <person name="Jaros S."/>
            <person name="Januszkiewicz K."/>
            <person name="Wedrychowicz H."/>
        </authorList>
    </citation>
    <scope>NUCLEOTIDE SEQUENCE [LARGE SCALE GENOMIC DNA]</scope>
    <source>
        <strain evidence="6 7">DSM 21864</strain>
    </source>
</reference>
<dbReference type="PROSITE" id="PS50042">
    <property type="entry name" value="CNMP_BINDING_3"/>
    <property type="match status" value="1"/>
</dbReference>
<dbReference type="PROSITE" id="PS51063">
    <property type="entry name" value="HTH_CRP_2"/>
    <property type="match status" value="1"/>
</dbReference>
<protein>
    <submittedName>
        <fullName evidence="6">Transcriptional regulator</fullName>
    </submittedName>
</protein>
<evidence type="ECO:0000313" key="7">
    <source>
        <dbReference type="Proteomes" id="UP000184080"/>
    </source>
</evidence>
<dbReference type="SMART" id="SM00419">
    <property type="entry name" value="HTH_CRP"/>
    <property type="match status" value="1"/>
</dbReference>
<dbReference type="InterPro" id="IPR000595">
    <property type="entry name" value="cNMP-bd_dom"/>
</dbReference>
<dbReference type="InterPro" id="IPR012318">
    <property type="entry name" value="HTH_CRP"/>
</dbReference>
<dbReference type="EMBL" id="FQZO01000001">
    <property type="protein sequence ID" value="SHI51544.1"/>
    <property type="molecule type" value="Genomic_DNA"/>
</dbReference>
<dbReference type="Gene3D" id="2.60.120.10">
    <property type="entry name" value="Jelly Rolls"/>
    <property type="match status" value="1"/>
</dbReference>
<dbReference type="InterPro" id="IPR050397">
    <property type="entry name" value="Env_Response_Regulators"/>
</dbReference>
<keyword evidence="7" id="KW-1185">Reference proteome</keyword>
<dbReference type="RefSeq" id="WP_073003969.1">
    <property type="nucleotide sequence ID" value="NZ_FQZO01000001.1"/>
</dbReference>
<proteinExistence type="predicted"/>
<dbReference type="STRING" id="1121298.SAMN05444401_0876"/>
<evidence type="ECO:0000256" key="3">
    <source>
        <dbReference type="ARBA" id="ARBA00023163"/>
    </source>
</evidence>
<dbReference type="AlphaFoldDB" id="A0A1M6BSL2"/>
<dbReference type="Pfam" id="PF00027">
    <property type="entry name" value="cNMP_binding"/>
    <property type="match status" value="1"/>
</dbReference>
<evidence type="ECO:0000256" key="1">
    <source>
        <dbReference type="ARBA" id="ARBA00023015"/>
    </source>
</evidence>